<dbReference type="PANTHER" id="PTHR12081:SF43">
    <property type="entry name" value="TRANSCRIPTION FACTOR E2F1"/>
    <property type="match status" value="1"/>
</dbReference>
<gene>
    <name evidence="9" type="primary">E2F1</name>
</gene>
<dbReference type="GeneID" id="115476036"/>
<keyword evidence="4 5" id="KW-0804">Transcription</keyword>
<evidence type="ECO:0000256" key="3">
    <source>
        <dbReference type="ARBA" id="ARBA00023125"/>
    </source>
</evidence>
<dbReference type="InterPro" id="IPR032198">
    <property type="entry name" value="E2F_CC-MB"/>
</dbReference>
<dbReference type="AlphaFoldDB" id="A0A6P7YXK9"/>
<keyword evidence="5" id="KW-0539">Nucleus</keyword>
<dbReference type="CDD" id="cd14660">
    <property type="entry name" value="E2F_DD"/>
    <property type="match status" value="1"/>
</dbReference>
<keyword evidence="2 5" id="KW-0805">Transcription regulation</keyword>
<dbReference type="GO" id="GO:0000981">
    <property type="term" value="F:DNA-binding transcription factor activity, RNA polymerase II-specific"/>
    <property type="evidence" value="ECO:0007669"/>
    <property type="project" value="TreeGrafter"/>
</dbReference>
<keyword evidence="3 5" id="KW-0238">DNA-binding</keyword>
<evidence type="ECO:0000313" key="8">
    <source>
        <dbReference type="Proteomes" id="UP000515156"/>
    </source>
</evidence>
<name>A0A6P7YXK9_9AMPH</name>
<dbReference type="CTD" id="1869"/>
<dbReference type="FunFam" id="1.10.10.10:FF:000008">
    <property type="entry name" value="E2F transcription factor 1"/>
    <property type="match status" value="1"/>
</dbReference>
<dbReference type="InParanoid" id="A0A6P7YXK9"/>
<accession>A0A6P7YXK9</accession>
<dbReference type="OrthoDB" id="1743261at2759"/>
<dbReference type="KEGG" id="muo:115476036"/>
<dbReference type="SUPFAM" id="SSF46785">
    <property type="entry name" value="Winged helix' DNA-binding domain"/>
    <property type="match status" value="1"/>
</dbReference>
<dbReference type="Proteomes" id="UP000515156">
    <property type="component" value="Chromosome 8"/>
</dbReference>
<dbReference type="InterPro" id="IPR036390">
    <property type="entry name" value="WH_DNA-bd_sf"/>
</dbReference>
<evidence type="ECO:0000256" key="4">
    <source>
        <dbReference type="ARBA" id="ARBA00023163"/>
    </source>
</evidence>
<dbReference type="InterPro" id="IPR003316">
    <property type="entry name" value="E2F_WHTH_DNA-bd_dom"/>
</dbReference>
<dbReference type="GO" id="GO:0035189">
    <property type="term" value="C:Rb-E2F complex"/>
    <property type="evidence" value="ECO:0007669"/>
    <property type="project" value="TreeGrafter"/>
</dbReference>
<dbReference type="Pfam" id="PF16421">
    <property type="entry name" value="E2F_CC-MB"/>
    <property type="match status" value="1"/>
</dbReference>
<dbReference type="InterPro" id="IPR036388">
    <property type="entry name" value="WH-like_DNA-bd_sf"/>
</dbReference>
<dbReference type="GO" id="GO:0000978">
    <property type="term" value="F:RNA polymerase II cis-regulatory region sequence-specific DNA binding"/>
    <property type="evidence" value="ECO:0007669"/>
    <property type="project" value="InterPro"/>
</dbReference>
<evidence type="ECO:0000256" key="1">
    <source>
        <dbReference type="ARBA" id="ARBA00010940"/>
    </source>
</evidence>
<organism evidence="8 9">
    <name type="scientific">Microcaecilia unicolor</name>
    <dbReference type="NCBI Taxonomy" id="1415580"/>
    <lineage>
        <taxon>Eukaryota</taxon>
        <taxon>Metazoa</taxon>
        <taxon>Chordata</taxon>
        <taxon>Craniata</taxon>
        <taxon>Vertebrata</taxon>
        <taxon>Euteleostomi</taxon>
        <taxon>Amphibia</taxon>
        <taxon>Gymnophiona</taxon>
        <taxon>Siphonopidae</taxon>
        <taxon>Microcaecilia</taxon>
    </lineage>
</organism>
<comment type="similarity">
    <text evidence="1 5">Belongs to the E2F/DP family.</text>
</comment>
<dbReference type="FunCoup" id="A0A6P7YXK9">
    <property type="interactions" value="3086"/>
</dbReference>
<sequence length="425" mass="46864">MSQDMAAIHDFGDSVRDLEALWEAGSLNLVEQQIVIISTPDTVEEGPGPAEGSQAELLLFATPQGPGSEGQRPAMGRPPVKRKLDLELDHQYVSENVQTPRGKAKNPMKGMKSPGEKSRYETSLNLTTKRFLELLSQSPDGVVDLNWAAQVLKVQKRRIYDITNVLEGIQLITKKSKNHIQWLGSSSTVENSSDHQVLVKDNSDLKEAEKQLDDLIQMSTIQLKLLTEDSENQHFAYVSCQDLRSVMDPKQQMLMVMKAPPETQLQVSDPAEAFQIKLKSTRGAIDVFLCPEDVTGVCSPVKTPSKETTEQSVLAPSQEDTSVMLDPTQDISLPLLTSLQEPFLSVPSLGPLHCTANEVELSPLTSADTLLQQAREELSCLLSDEFINLSPPQSQEYHFGLEEGEGVSELFDCDFGDLTTGPLDF</sequence>
<dbReference type="Gene3D" id="1.10.10.10">
    <property type="entry name" value="Winged helix-like DNA-binding domain superfamily/Winged helix DNA-binding domain"/>
    <property type="match status" value="1"/>
</dbReference>
<dbReference type="Gene3D" id="6.10.250.540">
    <property type="match status" value="1"/>
</dbReference>
<dbReference type="InterPro" id="IPR037241">
    <property type="entry name" value="E2F-DP_heterodim"/>
</dbReference>
<evidence type="ECO:0000259" key="7">
    <source>
        <dbReference type="SMART" id="SM01372"/>
    </source>
</evidence>
<dbReference type="InterPro" id="IPR015633">
    <property type="entry name" value="E2F"/>
</dbReference>
<dbReference type="GO" id="GO:0046983">
    <property type="term" value="F:protein dimerization activity"/>
    <property type="evidence" value="ECO:0007669"/>
    <property type="project" value="InterPro"/>
</dbReference>
<evidence type="ECO:0000313" key="9">
    <source>
        <dbReference type="RefSeq" id="XP_030068015.1"/>
    </source>
</evidence>
<reference evidence="9" key="1">
    <citation type="submission" date="2025-08" db="UniProtKB">
        <authorList>
            <consortium name="RefSeq"/>
        </authorList>
    </citation>
    <scope>IDENTIFICATION</scope>
</reference>
<dbReference type="SMART" id="SM01372">
    <property type="entry name" value="E2F_TDP"/>
    <property type="match status" value="1"/>
</dbReference>
<dbReference type="RefSeq" id="XP_030068015.1">
    <property type="nucleotide sequence ID" value="XM_030212155.1"/>
</dbReference>
<dbReference type="Pfam" id="PF02319">
    <property type="entry name" value="WHD_E2F_TDP"/>
    <property type="match status" value="1"/>
</dbReference>
<dbReference type="SUPFAM" id="SSF144074">
    <property type="entry name" value="E2F-DP heterodimerization region"/>
    <property type="match status" value="1"/>
</dbReference>
<evidence type="ECO:0000256" key="5">
    <source>
        <dbReference type="RuleBase" id="RU003796"/>
    </source>
</evidence>
<comment type="subcellular location">
    <subcellularLocation>
        <location evidence="5">Nucleus</location>
    </subcellularLocation>
</comment>
<feature type="domain" description="E2F/DP family winged-helix DNA-binding" evidence="7">
    <location>
        <begin position="119"/>
        <end position="184"/>
    </location>
</feature>
<proteinExistence type="inferred from homology"/>
<evidence type="ECO:0000256" key="6">
    <source>
        <dbReference type="SAM" id="MobiDB-lite"/>
    </source>
</evidence>
<feature type="region of interest" description="Disordered" evidence="6">
    <location>
        <begin position="99"/>
        <end position="119"/>
    </location>
</feature>
<evidence type="ECO:0000256" key="2">
    <source>
        <dbReference type="ARBA" id="ARBA00023015"/>
    </source>
</evidence>
<protein>
    <submittedName>
        <fullName evidence="9">Transcription factor E2F1</fullName>
    </submittedName>
</protein>
<dbReference type="PANTHER" id="PTHR12081">
    <property type="entry name" value="TRANSCRIPTION FACTOR E2F"/>
    <property type="match status" value="1"/>
</dbReference>
<keyword evidence="8" id="KW-1185">Reference proteome</keyword>